<keyword evidence="3" id="KW-1185">Reference proteome</keyword>
<gene>
    <name evidence="2" type="ORF">SBOR_3359</name>
</gene>
<feature type="region of interest" description="Disordered" evidence="1">
    <location>
        <begin position="276"/>
        <end position="316"/>
    </location>
</feature>
<evidence type="ECO:0000313" key="2">
    <source>
        <dbReference type="EMBL" id="ESZ96304.1"/>
    </source>
</evidence>
<protein>
    <submittedName>
        <fullName evidence="2">Uncharacterized protein</fullName>
    </submittedName>
</protein>
<dbReference type="Proteomes" id="UP000019487">
    <property type="component" value="Unassembled WGS sequence"/>
</dbReference>
<feature type="compositionally biased region" description="Basic residues" evidence="1">
    <location>
        <begin position="304"/>
        <end position="316"/>
    </location>
</feature>
<comment type="caution">
    <text evidence="2">The sequence shown here is derived from an EMBL/GenBank/DDBJ whole genome shotgun (WGS) entry which is preliminary data.</text>
</comment>
<proteinExistence type="predicted"/>
<evidence type="ECO:0000256" key="1">
    <source>
        <dbReference type="SAM" id="MobiDB-lite"/>
    </source>
</evidence>
<dbReference type="EMBL" id="AYSA01000145">
    <property type="protein sequence ID" value="ESZ96304.1"/>
    <property type="molecule type" value="Genomic_DNA"/>
</dbReference>
<accession>W9CNY0</accession>
<dbReference type="HOGENOM" id="CLU_076418_0_0_1"/>
<dbReference type="OrthoDB" id="3547942at2759"/>
<reference evidence="2 3" key="1">
    <citation type="journal article" date="2014" name="Genome Announc.">
        <title>Draft genome sequence of Sclerotinia borealis, a psychrophilic plant pathogenic fungus.</title>
        <authorList>
            <person name="Mardanov A.V."/>
            <person name="Beletsky A.V."/>
            <person name="Kadnikov V.V."/>
            <person name="Ignatov A.N."/>
            <person name="Ravin N.V."/>
        </authorList>
    </citation>
    <scope>NUCLEOTIDE SEQUENCE [LARGE SCALE GENOMIC DNA]</scope>
    <source>
        <strain evidence="3">F-4157</strain>
    </source>
</reference>
<dbReference type="AlphaFoldDB" id="W9CNY0"/>
<feature type="region of interest" description="Disordered" evidence="1">
    <location>
        <begin position="144"/>
        <end position="202"/>
    </location>
</feature>
<name>W9CNY0_SCLBF</name>
<feature type="compositionally biased region" description="Low complexity" evidence="1">
    <location>
        <begin position="176"/>
        <end position="196"/>
    </location>
</feature>
<sequence length="316" mass="33943">MNNFGPQAAALLMRPNPTIVVCPTAIYKAPMYICYDYICQYCPREDQGPQIIYLPQASSDPHHNSPAPRVYTRFYHDHRYQVYAVYQYELPPQESRIDSSPPIQRNWYYGQFGNPIRGVLQDNGTEAFTDPVSGHTVIHAPPAGLTIHPEARGPAGNSSEATSSIESLPSEVSAATPSLGTSSLRSRSSGSSALPLTPRSTYNTAGTYRLPAIIQAQEPMDEGEVAELRRGGAILVGEISDNDRTPTRDTFGGEGIGVTATPIARRANGGGVGGTNGVGTANINPPHGPRGGGNGRGQNPNRVRGGRPTRIWHARN</sequence>
<feature type="compositionally biased region" description="Polar residues" evidence="1">
    <location>
        <begin position="156"/>
        <end position="167"/>
    </location>
</feature>
<organism evidence="2 3">
    <name type="scientific">Sclerotinia borealis (strain F-4128)</name>
    <dbReference type="NCBI Taxonomy" id="1432307"/>
    <lineage>
        <taxon>Eukaryota</taxon>
        <taxon>Fungi</taxon>
        <taxon>Dikarya</taxon>
        <taxon>Ascomycota</taxon>
        <taxon>Pezizomycotina</taxon>
        <taxon>Leotiomycetes</taxon>
        <taxon>Helotiales</taxon>
        <taxon>Sclerotiniaceae</taxon>
        <taxon>Sclerotinia</taxon>
    </lineage>
</organism>
<evidence type="ECO:0000313" key="3">
    <source>
        <dbReference type="Proteomes" id="UP000019487"/>
    </source>
</evidence>